<dbReference type="Proteomes" id="UP000465241">
    <property type="component" value="Unassembled WGS sequence"/>
</dbReference>
<keyword evidence="3" id="KW-1185">Reference proteome</keyword>
<feature type="compositionally biased region" description="Basic and acidic residues" evidence="1">
    <location>
        <begin position="255"/>
        <end position="266"/>
    </location>
</feature>
<evidence type="ECO:0000313" key="3">
    <source>
        <dbReference type="Proteomes" id="UP000465241"/>
    </source>
</evidence>
<protein>
    <recommendedName>
        <fullName evidence="4">Phytanoyl-CoA dioxygenase</fullName>
    </recommendedName>
</protein>
<name>A0A7I9WTE0_9MYCO</name>
<comment type="caution">
    <text evidence="2">The sequence shown here is derived from an EMBL/GenBank/DDBJ whole genome shotgun (WGS) entry which is preliminary data.</text>
</comment>
<dbReference type="AlphaFoldDB" id="A0A7I9WTE0"/>
<organism evidence="2 3">
    <name type="scientific">Mycolicibacterium murale</name>
    <dbReference type="NCBI Taxonomy" id="182220"/>
    <lineage>
        <taxon>Bacteria</taxon>
        <taxon>Bacillati</taxon>
        <taxon>Actinomycetota</taxon>
        <taxon>Actinomycetes</taxon>
        <taxon>Mycobacteriales</taxon>
        <taxon>Mycobacteriaceae</taxon>
        <taxon>Mycolicibacterium</taxon>
    </lineage>
</organism>
<evidence type="ECO:0000256" key="1">
    <source>
        <dbReference type="SAM" id="MobiDB-lite"/>
    </source>
</evidence>
<evidence type="ECO:0000313" key="2">
    <source>
        <dbReference type="EMBL" id="GFG61011.1"/>
    </source>
</evidence>
<dbReference type="RefSeq" id="WP_068915861.1">
    <property type="nucleotide sequence ID" value="NZ_BAAAMC010000010.1"/>
</dbReference>
<gene>
    <name evidence="2" type="ORF">MMUR_51470</name>
</gene>
<feature type="region of interest" description="Disordered" evidence="1">
    <location>
        <begin position="246"/>
        <end position="266"/>
    </location>
</feature>
<dbReference type="SUPFAM" id="SSF51197">
    <property type="entry name" value="Clavaminate synthase-like"/>
    <property type="match status" value="1"/>
</dbReference>
<evidence type="ECO:0008006" key="4">
    <source>
        <dbReference type="Google" id="ProtNLM"/>
    </source>
</evidence>
<proteinExistence type="predicted"/>
<sequence>MTGTRSRRRSDVIAANIGSHHTQARADLDRDGLARLSGVVPQEWLAAARADVDRFLDDHGSGEHSLLEHEHWNCPTISELAEDERIEAFLHSLTPFADTAAPGHAGYRQRVLRILDGSAVDSPPFDWHYDANAVTMLIPVVIPGDGSGQVAMFPDHRPHRRWATLSAAERLVVHNPVYGRLLRRRFDTDPAAATLQLRPGEVYLFRGYRALHATLPWPAETLRVTLLLQYGHPYGPEGRVVQAVRARRNRSRTLRTRDQEGRPAGH</sequence>
<accession>A0A7I9WTE0</accession>
<reference evidence="2 3" key="1">
    <citation type="journal article" date="2019" name="Emerg. Microbes Infect.">
        <title>Comprehensive subspecies identification of 175 nontuberculous mycobacteria species based on 7547 genomic profiles.</title>
        <authorList>
            <person name="Matsumoto Y."/>
            <person name="Kinjo T."/>
            <person name="Motooka D."/>
            <person name="Nabeya D."/>
            <person name="Jung N."/>
            <person name="Uechi K."/>
            <person name="Horii T."/>
            <person name="Iida T."/>
            <person name="Fujita J."/>
            <person name="Nakamura S."/>
        </authorList>
    </citation>
    <scope>NUCLEOTIDE SEQUENCE [LARGE SCALE GENOMIC DNA]</scope>
    <source>
        <strain evidence="2 3">JCM 13392</strain>
    </source>
</reference>
<dbReference type="Gene3D" id="2.60.120.620">
    <property type="entry name" value="q2cbj1_9rhob like domain"/>
    <property type="match status" value="1"/>
</dbReference>
<dbReference type="EMBL" id="BLKT01000003">
    <property type="protein sequence ID" value="GFG61011.1"/>
    <property type="molecule type" value="Genomic_DNA"/>
</dbReference>